<reference evidence="5" key="3">
    <citation type="submission" date="2021-08" db="EMBL/GenBank/DDBJ databases">
        <authorList>
            <person name="Tani A."/>
            <person name="Ola A."/>
            <person name="Ogura Y."/>
            <person name="Katsura K."/>
            <person name="Hayashi T."/>
        </authorList>
    </citation>
    <scope>NUCLEOTIDE SEQUENCE</scope>
    <source>
        <strain evidence="5">DSM 22415</strain>
    </source>
</reference>
<dbReference type="Gene3D" id="3.20.20.30">
    <property type="entry name" value="Luciferase-like domain"/>
    <property type="match status" value="1"/>
</dbReference>
<reference evidence="6 7" key="1">
    <citation type="submission" date="2019-06" db="EMBL/GenBank/DDBJ databases">
        <authorList>
            <person name="Rodrigo-Torres L."/>
            <person name="Arahal R. D."/>
            <person name="Lucena T."/>
        </authorList>
    </citation>
    <scope>NUCLEOTIDE SEQUENCE [LARGE SCALE GENOMIC DNA]</scope>
    <source>
        <strain evidence="6 7">SW08-7</strain>
    </source>
</reference>
<accession>A0A564G5E5</accession>
<protein>
    <submittedName>
        <fullName evidence="6">Nitrilotriacetate monooxygenase component A</fullName>
        <ecNumber evidence="6">1.14.14.10</ecNumber>
    </submittedName>
</protein>
<dbReference type="SUPFAM" id="SSF51679">
    <property type="entry name" value="Bacterial luciferase-like"/>
    <property type="match status" value="1"/>
</dbReference>
<dbReference type="InterPro" id="IPR036661">
    <property type="entry name" value="Luciferase-like_sf"/>
</dbReference>
<dbReference type="PANTHER" id="PTHR30011">
    <property type="entry name" value="ALKANESULFONATE MONOOXYGENASE-RELATED"/>
    <property type="match status" value="1"/>
</dbReference>
<dbReference type="EMBL" id="BPQI01000063">
    <property type="protein sequence ID" value="GJD56496.1"/>
    <property type="molecule type" value="Genomic_DNA"/>
</dbReference>
<evidence type="ECO:0000313" key="7">
    <source>
        <dbReference type="Proteomes" id="UP000401717"/>
    </source>
</evidence>
<dbReference type="AlphaFoldDB" id="A0A564G5E5"/>
<keyword evidence="3 6" id="KW-0560">Oxidoreductase</keyword>
<keyword evidence="8" id="KW-1185">Reference proteome</keyword>
<dbReference type="EMBL" id="CABFVH010000051">
    <property type="protein sequence ID" value="VUF15292.1"/>
    <property type="molecule type" value="Genomic_DNA"/>
</dbReference>
<dbReference type="GO" id="GO:0018529">
    <property type="term" value="F:nitrilotriacetate monooxygenase activity"/>
    <property type="evidence" value="ECO:0007669"/>
    <property type="project" value="UniProtKB-EC"/>
</dbReference>
<keyword evidence="4 6" id="KW-0503">Monooxygenase</keyword>
<proteinExistence type="predicted"/>
<gene>
    <name evidence="6" type="primary">ntaA_2</name>
    <name evidence="5" type="ORF">IFDJLNFL_2393</name>
    <name evidence="6" type="ORF">MTDSW087_05030</name>
</gene>
<evidence type="ECO:0000313" key="8">
    <source>
        <dbReference type="Proteomes" id="UP001055303"/>
    </source>
</evidence>
<evidence type="ECO:0000256" key="1">
    <source>
        <dbReference type="ARBA" id="ARBA00022630"/>
    </source>
</evidence>
<dbReference type="PANTHER" id="PTHR30011:SF16">
    <property type="entry name" value="C2H2 FINGER DOMAIN TRANSCRIPTION FACTOR (EUROFUNG)-RELATED"/>
    <property type="match status" value="1"/>
</dbReference>
<dbReference type="InterPro" id="IPR051260">
    <property type="entry name" value="Diverse_substr_monoxygenases"/>
</dbReference>
<sequence>MAARQLHLNVNLLHSGVHPSAWRLPESRPDAFVEIGHFVRVARVAERAKLDAIFLADTPAINDRIDHRPFNALEPTIVLASVAAAAALSA</sequence>
<evidence type="ECO:0000256" key="4">
    <source>
        <dbReference type="ARBA" id="ARBA00023033"/>
    </source>
</evidence>
<organism evidence="6 7">
    <name type="scientific">Methylobacterium dankookense</name>
    <dbReference type="NCBI Taxonomy" id="560405"/>
    <lineage>
        <taxon>Bacteria</taxon>
        <taxon>Pseudomonadati</taxon>
        <taxon>Pseudomonadota</taxon>
        <taxon>Alphaproteobacteria</taxon>
        <taxon>Hyphomicrobiales</taxon>
        <taxon>Methylobacteriaceae</taxon>
        <taxon>Methylobacterium</taxon>
    </lineage>
</organism>
<reference evidence="5" key="2">
    <citation type="journal article" date="2021" name="Front. Microbiol.">
        <title>Comprehensive Comparative Genomics and Phenotyping of Methylobacterium Species.</title>
        <authorList>
            <person name="Alessa O."/>
            <person name="Ogura Y."/>
            <person name="Fujitani Y."/>
            <person name="Takami H."/>
            <person name="Hayashi T."/>
            <person name="Sahin N."/>
            <person name="Tani A."/>
        </authorList>
    </citation>
    <scope>NUCLEOTIDE SEQUENCE</scope>
    <source>
        <strain evidence="5">DSM 22415</strain>
    </source>
</reference>
<keyword evidence="2" id="KW-0288">FMN</keyword>
<evidence type="ECO:0000256" key="2">
    <source>
        <dbReference type="ARBA" id="ARBA00022643"/>
    </source>
</evidence>
<dbReference type="Proteomes" id="UP000401717">
    <property type="component" value="Unassembled WGS sequence"/>
</dbReference>
<evidence type="ECO:0000313" key="6">
    <source>
        <dbReference type="EMBL" id="VUF15292.1"/>
    </source>
</evidence>
<dbReference type="EC" id="1.14.14.10" evidence="6"/>
<evidence type="ECO:0000313" key="5">
    <source>
        <dbReference type="EMBL" id="GJD56496.1"/>
    </source>
</evidence>
<evidence type="ECO:0000256" key="3">
    <source>
        <dbReference type="ARBA" id="ARBA00023002"/>
    </source>
</evidence>
<dbReference type="Proteomes" id="UP001055303">
    <property type="component" value="Unassembled WGS sequence"/>
</dbReference>
<name>A0A564G5E5_9HYPH</name>
<keyword evidence="1" id="KW-0285">Flavoprotein</keyword>